<evidence type="ECO:0000256" key="1">
    <source>
        <dbReference type="ARBA" id="ARBA00010688"/>
    </source>
</evidence>
<dbReference type="GO" id="GO:0016301">
    <property type="term" value="F:kinase activity"/>
    <property type="evidence" value="ECO:0007669"/>
    <property type="project" value="UniProtKB-KW"/>
</dbReference>
<evidence type="ECO:0000313" key="6">
    <source>
        <dbReference type="Proteomes" id="UP000185783"/>
    </source>
</evidence>
<keyword evidence="3 5" id="KW-0418">Kinase</keyword>
<sequence length="334" mass="35691">MSELKYDALCIGNAITDVFSHVEDNFLVEQDLHKGAMRLIDTKEALRLYELMGQTVRISGGSAGNTAAGIASLGGKPAYIGKVSNDELGENYGHDMRGSGVHFGTEPLAGSDLASGRSMVLITPDGERTMNTYLGAATTLSPADIDKDVVEASAVTYMEGYLWDPEDAKKAFVEASRIAHQADRHVALSLSDSFCVDRFRTEFISLIKEQVVDLLFANEHELKALYETADLDTAIAAVRQDCRLTALTLGSEGAMVISREKTVQVPATPVERIADATGAGDLFASGFLFGLARGYDLSQCGELGCLCAGEVISHVGARPEQGLKALAEQSGFEL</sequence>
<dbReference type="InterPro" id="IPR052700">
    <property type="entry name" value="Carb_kinase_PfkB-like"/>
</dbReference>
<dbReference type="InterPro" id="IPR011611">
    <property type="entry name" value="PfkB_dom"/>
</dbReference>
<gene>
    <name evidence="5" type="ORF">A3843_08705</name>
</gene>
<feature type="domain" description="Carbohydrate kinase PfkB" evidence="4">
    <location>
        <begin position="52"/>
        <end position="318"/>
    </location>
</feature>
<evidence type="ECO:0000256" key="3">
    <source>
        <dbReference type="ARBA" id="ARBA00022777"/>
    </source>
</evidence>
<keyword evidence="6" id="KW-1185">Reference proteome</keyword>
<dbReference type="CDD" id="cd01168">
    <property type="entry name" value="adenosine_kinase"/>
    <property type="match status" value="1"/>
</dbReference>
<keyword evidence="2" id="KW-0808">Transferase</keyword>
<dbReference type="PANTHER" id="PTHR43320">
    <property type="entry name" value="SUGAR KINASE"/>
    <property type="match status" value="1"/>
</dbReference>
<dbReference type="PANTHER" id="PTHR43320:SF3">
    <property type="entry name" value="CARBOHYDRATE KINASE PFKB DOMAIN-CONTAINING PROTEIN"/>
    <property type="match status" value="1"/>
</dbReference>
<dbReference type="InterPro" id="IPR029056">
    <property type="entry name" value="Ribokinase-like"/>
</dbReference>
<dbReference type="Proteomes" id="UP000185783">
    <property type="component" value="Unassembled WGS sequence"/>
</dbReference>
<proteinExistence type="inferred from homology"/>
<dbReference type="Gene3D" id="3.40.1190.20">
    <property type="match status" value="1"/>
</dbReference>
<accession>A0A1U7JID9</accession>
<dbReference type="SUPFAM" id="SSF53613">
    <property type="entry name" value="Ribokinase-like"/>
    <property type="match status" value="1"/>
</dbReference>
<comment type="caution">
    <text evidence="5">The sequence shown here is derived from an EMBL/GenBank/DDBJ whole genome shotgun (WGS) entry which is preliminary data.</text>
</comment>
<dbReference type="OrthoDB" id="9813569at2"/>
<organism evidence="5 6">
    <name type="scientific">Pseudovibrio exalbescens</name>
    <dbReference type="NCBI Taxonomy" id="197461"/>
    <lineage>
        <taxon>Bacteria</taxon>
        <taxon>Pseudomonadati</taxon>
        <taxon>Pseudomonadota</taxon>
        <taxon>Alphaproteobacteria</taxon>
        <taxon>Hyphomicrobiales</taxon>
        <taxon>Stappiaceae</taxon>
        <taxon>Pseudovibrio</taxon>
    </lineage>
</organism>
<dbReference type="STRING" id="197461.A3843_08705"/>
<name>A0A1U7JID9_9HYPH</name>
<dbReference type="AlphaFoldDB" id="A0A1U7JID9"/>
<dbReference type="RefSeq" id="WP_028480534.1">
    <property type="nucleotide sequence ID" value="NZ_LVVZ01000014.1"/>
</dbReference>
<reference evidence="5 6" key="1">
    <citation type="submission" date="2016-03" db="EMBL/GenBank/DDBJ databases">
        <title>Genome sequence of Nesiotobacter sp. nov., a moderately halophilic alphaproteobacterium isolated from the Yellow Sea, China.</title>
        <authorList>
            <person name="Zhang G."/>
            <person name="Zhang R."/>
        </authorList>
    </citation>
    <scope>NUCLEOTIDE SEQUENCE [LARGE SCALE GENOMIC DNA]</scope>
    <source>
        <strain evidence="5 6">WB1-6</strain>
    </source>
</reference>
<protein>
    <submittedName>
        <fullName evidence="5">Carbohydrate kinase</fullName>
    </submittedName>
</protein>
<dbReference type="EMBL" id="LVVZ01000014">
    <property type="protein sequence ID" value="OKL44458.1"/>
    <property type="molecule type" value="Genomic_DNA"/>
</dbReference>
<evidence type="ECO:0000259" key="4">
    <source>
        <dbReference type="Pfam" id="PF00294"/>
    </source>
</evidence>
<dbReference type="Pfam" id="PF00294">
    <property type="entry name" value="PfkB"/>
    <property type="match status" value="1"/>
</dbReference>
<evidence type="ECO:0000313" key="5">
    <source>
        <dbReference type="EMBL" id="OKL44458.1"/>
    </source>
</evidence>
<evidence type="ECO:0000256" key="2">
    <source>
        <dbReference type="ARBA" id="ARBA00022679"/>
    </source>
</evidence>
<comment type="similarity">
    <text evidence="1">Belongs to the carbohydrate kinase PfkB family.</text>
</comment>